<organism evidence="9 10">
    <name type="scientific">Manihot esculenta</name>
    <name type="common">Cassava</name>
    <name type="synonym">Jatropha manihot</name>
    <dbReference type="NCBI Taxonomy" id="3983"/>
    <lineage>
        <taxon>Eukaryota</taxon>
        <taxon>Viridiplantae</taxon>
        <taxon>Streptophyta</taxon>
        <taxon>Embryophyta</taxon>
        <taxon>Tracheophyta</taxon>
        <taxon>Spermatophyta</taxon>
        <taxon>Magnoliopsida</taxon>
        <taxon>eudicotyledons</taxon>
        <taxon>Gunneridae</taxon>
        <taxon>Pentapetalae</taxon>
        <taxon>rosids</taxon>
        <taxon>fabids</taxon>
        <taxon>Malpighiales</taxon>
        <taxon>Euphorbiaceae</taxon>
        <taxon>Crotonoideae</taxon>
        <taxon>Manihoteae</taxon>
        <taxon>Manihot</taxon>
    </lineage>
</organism>
<evidence type="ECO:0000256" key="2">
    <source>
        <dbReference type="ARBA" id="ARBA00023015"/>
    </source>
</evidence>
<dbReference type="PANTHER" id="PTHR21654">
    <property type="entry name" value="FI21293P1"/>
    <property type="match status" value="1"/>
</dbReference>
<keyword evidence="4" id="KW-0804">Transcription</keyword>
<comment type="subcellular location">
    <subcellularLocation>
        <location evidence="1">Nucleus</location>
    </subcellularLocation>
</comment>
<dbReference type="OMA" id="RDIMPPG"/>
<dbReference type="Gramene" id="Manes.07G000300.1.v8.1">
    <property type="protein sequence ID" value="Manes.07G000300.1.v8.1.CDS"/>
    <property type="gene ID" value="Manes.07G000300.v8.1"/>
</dbReference>
<feature type="coiled-coil region" evidence="6">
    <location>
        <begin position="309"/>
        <end position="336"/>
    </location>
</feature>
<feature type="region of interest" description="Disordered" evidence="7">
    <location>
        <begin position="71"/>
        <end position="101"/>
    </location>
</feature>
<keyword evidence="5" id="KW-0539">Nucleus</keyword>
<dbReference type="Gene3D" id="1.10.10.60">
    <property type="entry name" value="Homeodomain-like"/>
    <property type="match status" value="2"/>
</dbReference>
<evidence type="ECO:0000256" key="3">
    <source>
        <dbReference type="ARBA" id="ARBA00023125"/>
    </source>
</evidence>
<dbReference type="AlphaFoldDB" id="A0A2C9VH52"/>
<dbReference type="CDD" id="cd12203">
    <property type="entry name" value="GT1"/>
    <property type="match status" value="2"/>
</dbReference>
<feature type="region of interest" description="Disordered" evidence="7">
    <location>
        <begin position="261"/>
        <end position="290"/>
    </location>
</feature>
<dbReference type="PANTHER" id="PTHR21654:SF60">
    <property type="entry name" value="TRIHELIX TRANSCRIPTION FACTOR PTL"/>
    <property type="match status" value="1"/>
</dbReference>
<feature type="compositionally biased region" description="Polar residues" evidence="7">
    <location>
        <begin position="270"/>
        <end position="279"/>
    </location>
</feature>
<feature type="compositionally biased region" description="Low complexity" evidence="7">
    <location>
        <begin position="87"/>
        <end position="101"/>
    </location>
</feature>
<feature type="domain" description="Myb-like" evidence="8">
    <location>
        <begin position="408"/>
        <end position="474"/>
    </location>
</feature>
<dbReference type="STRING" id="3983.A0A2C9VH52"/>
<comment type="caution">
    <text evidence="9">The sequence shown here is derived from an EMBL/GenBank/DDBJ whole genome shotgun (WGS) entry which is preliminary data.</text>
</comment>
<dbReference type="GO" id="GO:0006355">
    <property type="term" value="P:regulation of DNA-templated transcription"/>
    <property type="evidence" value="ECO:0007669"/>
    <property type="project" value="UniProtKB-ARBA"/>
</dbReference>
<sequence>MEMEDHNHHNQYNIDLRQFISGRPIHFPAIPQPSPTELFAAHRSLPPQTRHYDMMMLMPRSGGLHDFHSDSTTAACVPPPPPPPPAATAAANSGNTTVAATSATPTLSGLEAEIGSFGGDAGTGRWPRQETLTLLDIRSRLDSKFKEANQKGPLWDEVSRIMYEEHGYQRSGKKCREKFENLYKYYKKTKEGKAGRQDGKHYRFFRQLEALYGETSNPALVPETQFGGTGLRFHSSNQANNGIFHSQKLCDSLSLSDSAEFDTSSEENDLSTGTLMENGSTEKRRKRRDGKSWKTKIKDFIDSQMRKLIERQEAWLEKVTKTLEQKEQERTLREEEWRKREAARIDREQKFWAKERAWIEARDAALMETLRKLTGREVNASSAEELIRVYEIQNQRENGIESGSERAHNSLKCESWTEAETARLMQLRSNMESRFQQSGCMEEEALWEEISAKMAYMGYEKSALMCEEKWKNKEGNNKKRKENTRGSCYFQSNESIYNPGGTYCEINEQGPETVRLQANEGSSPANSNAGNTVSESCFRFLMGDGGENLWENYGLKLSKGD</sequence>
<feature type="domain" description="Myb-like" evidence="8">
    <location>
        <begin position="118"/>
        <end position="183"/>
    </location>
</feature>
<dbReference type="Proteomes" id="UP000091857">
    <property type="component" value="Chromosome 7"/>
</dbReference>
<dbReference type="EMBL" id="CM004393">
    <property type="protein sequence ID" value="OAY44724.1"/>
    <property type="molecule type" value="Genomic_DNA"/>
</dbReference>
<evidence type="ECO:0000313" key="9">
    <source>
        <dbReference type="EMBL" id="OAY44724.1"/>
    </source>
</evidence>
<dbReference type="GO" id="GO:0005634">
    <property type="term" value="C:nucleus"/>
    <property type="evidence" value="ECO:0007669"/>
    <property type="project" value="UniProtKB-SubCell"/>
</dbReference>
<feature type="compositionally biased region" description="Pro residues" evidence="7">
    <location>
        <begin position="77"/>
        <end position="86"/>
    </location>
</feature>
<dbReference type="GO" id="GO:0003677">
    <property type="term" value="F:DNA binding"/>
    <property type="evidence" value="ECO:0007669"/>
    <property type="project" value="UniProtKB-KW"/>
</dbReference>
<dbReference type="Pfam" id="PF13837">
    <property type="entry name" value="Myb_DNA-bind_4"/>
    <property type="match status" value="2"/>
</dbReference>
<dbReference type="SMR" id="A0A2C9VH52"/>
<dbReference type="FunFam" id="1.10.10.60:FF:000342">
    <property type="entry name" value="trihelix transcription factor PTL-like"/>
    <property type="match status" value="1"/>
</dbReference>
<protein>
    <recommendedName>
        <fullName evidence="8">Myb-like domain-containing protein</fullName>
    </recommendedName>
</protein>
<dbReference type="InterPro" id="IPR044822">
    <property type="entry name" value="Myb_DNA-bind_4"/>
</dbReference>
<dbReference type="SMART" id="SM00717">
    <property type="entry name" value="SANT"/>
    <property type="match status" value="2"/>
</dbReference>
<evidence type="ECO:0000256" key="5">
    <source>
        <dbReference type="ARBA" id="ARBA00023242"/>
    </source>
</evidence>
<dbReference type="OrthoDB" id="1919525at2759"/>
<gene>
    <name evidence="9" type="ORF">MANES_07G000300v8</name>
</gene>
<evidence type="ECO:0000259" key="8">
    <source>
        <dbReference type="PROSITE" id="PS50090"/>
    </source>
</evidence>
<keyword evidence="6" id="KW-0175">Coiled coil</keyword>
<evidence type="ECO:0000256" key="7">
    <source>
        <dbReference type="SAM" id="MobiDB-lite"/>
    </source>
</evidence>
<keyword evidence="10" id="KW-1185">Reference proteome</keyword>
<evidence type="ECO:0000256" key="1">
    <source>
        <dbReference type="ARBA" id="ARBA00004123"/>
    </source>
</evidence>
<proteinExistence type="predicted"/>
<accession>A0A2C9VH52</accession>
<dbReference type="InterPro" id="IPR001005">
    <property type="entry name" value="SANT/Myb"/>
</dbReference>
<evidence type="ECO:0000256" key="6">
    <source>
        <dbReference type="SAM" id="Coils"/>
    </source>
</evidence>
<keyword evidence="2" id="KW-0805">Transcription regulation</keyword>
<name>A0A2C9VH52_MANES</name>
<dbReference type="PROSITE" id="PS50090">
    <property type="entry name" value="MYB_LIKE"/>
    <property type="match status" value="2"/>
</dbReference>
<evidence type="ECO:0000256" key="4">
    <source>
        <dbReference type="ARBA" id="ARBA00023163"/>
    </source>
</evidence>
<evidence type="ECO:0000313" key="10">
    <source>
        <dbReference type="Proteomes" id="UP000091857"/>
    </source>
</evidence>
<reference evidence="10" key="1">
    <citation type="journal article" date="2016" name="Nat. Biotechnol.">
        <title>Sequencing wild and cultivated cassava and related species reveals extensive interspecific hybridization and genetic diversity.</title>
        <authorList>
            <person name="Bredeson J.V."/>
            <person name="Lyons J.B."/>
            <person name="Prochnik S.E."/>
            <person name="Wu G.A."/>
            <person name="Ha C.M."/>
            <person name="Edsinger-Gonzales E."/>
            <person name="Grimwood J."/>
            <person name="Schmutz J."/>
            <person name="Rabbi I.Y."/>
            <person name="Egesi C."/>
            <person name="Nauluvula P."/>
            <person name="Lebot V."/>
            <person name="Ndunguru J."/>
            <person name="Mkamilo G."/>
            <person name="Bart R.S."/>
            <person name="Setter T.L."/>
            <person name="Gleadow R.M."/>
            <person name="Kulakow P."/>
            <person name="Ferguson M.E."/>
            <person name="Rounsley S."/>
            <person name="Rokhsar D.S."/>
        </authorList>
    </citation>
    <scope>NUCLEOTIDE SEQUENCE [LARGE SCALE GENOMIC DNA]</scope>
    <source>
        <strain evidence="10">cv. AM560-2</strain>
    </source>
</reference>
<keyword evidence="3" id="KW-0238">DNA-binding</keyword>